<evidence type="ECO:0000256" key="9">
    <source>
        <dbReference type="ARBA" id="ARBA00023170"/>
    </source>
</evidence>
<sequence length="973" mass="106899">MEGAATGAKSTLVEGGPQPNGPVEGITRVYPYRYAILFLFCMYSLANAFGWVEYSIIHDIVKDHYNIENDETVNWTALLYSVSYIPLIFPATWLMEKKGLRFVIILGAFGTALGSWIKVFSCEPHQFWITMTGQAIVACSQIFILSIPPRLAAVWFSSEEVSRACAIGVFGNQVGIALGFVLPTIIVPSSDQPHEVAAGLRTLFIGVAVATTLIFFAIIFAFKEKPDIPPNRAQITSEIDSDYLRTMRHLFSNMPYVLLLISYGVNVGVFYAISTLLNQVVTKYLKGQDKAIGFMGLSMVVAGMFGSVICGVILDRTKKFKEVTLALYLLTALLMFAYTFVLSARSLPIIFVTIASLGFFMTGYIPIGFELSSELTYPEPESTSSGLLNASAQIFGILFTLGATRIESSLGDITANVALSLCLIVGVVMTGFIRSDLRRQKAFEGNVVKVYSIEAENRCREKIGRFSSLKICMKLLLDTQLTIKIRDASTVYRMRIPVGSLYLGYPLHEVKSSIGEFGKVIKAMEPPSKIERREDDEATSSGIEVYRYRFVVLFLFCCFSMSNAFQWVELSIIQSIVMKYYNVNETAVNWTATVYCATYIPLIFPASWLMGKKGLRFVILIGAFGTTLGAWIKVFGVAPDRFWLLMVGQTVVASSQIFVLSIPPRLAAVWFSPDEISRACAVGVFGNQVGIALGFQIPTLLVPNVADLHLVEQGLKTLSYGVAAVSTIVFVAVLIGFREKPPCPPNLGQLEEKEPDYGQTMKNLVKNRSYILHLIAYGINTGTFYAISILLDQILSRYFKGQNSTIGFMGFALVITGMIGSVVCGVLLDKTKKFKEITLMVYLLSTLGMFAYTFVLSAGSIWPTFAVISALGFFMTGYLPIGFEFASELTYPEPEGTTSGLLNASAQVFGILFMSVASMLDTRFGDVVSNLTLGSFMIIGTILTVLCKADLRRQRAFGALLNPITPSSVVTVS</sequence>
<dbReference type="Pfam" id="PF07690">
    <property type="entry name" value="MFS_1"/>
    <property type="match status" value="2"/>
</dbReference>
<evidence type="ECO:0000256" key="6">
    <source>
        <dbReference type="ARBA" id="ARBA00022989"/>
    </source>
</evidence>
<reference evidence="21" key="1">
    <citation type="submission" date="2025-08" db="UniProtKB">
        <authorList>
            <consortium name="RefSeq"/>
        </authorList>
    </citation>
    <scope>IDENTIFICATION</scope>
</reference>
<comment type="catalytic activity">
    <reaction evidence="11">
        <text>heme b(in) = heme b(out)</text>
        <dbReference type="Rhea" id="RHEA:75443"/>
        <dbReference type="ChEBI" id="CHEBI:60344"/>
    </reaction>
</comment>
<evidence type="ECO:0000256" key="18">
    <source>
        <dbReference type="SAM" id="Phobius"/>
    </source>
</evidence>
<keyword evidence="5 18" id="KW-0812">Transmembrane</keyword>
<evidence type="ECO:0000256" key="1">
    <source>
        <dbReference type="ARBA" id="ARBA00004651"/>
    </source>
</evidence>
<keyword evidence="10" id="KW-0325">Glycoprotein</keyword>
<feature type="transmembrane region" description="Helical" evidence="18">
    <location>
        <begin position="387"/>
        <end position="407"/>
    </location>
</feature>
<dbReference type="GO" id="GO:0020037">
    <property type="term" value="F:heme binding"/>
    <property type="evidence" value="ECO:0007669"/>
    <property type="project" value="TreeGrafter"/>
</dbReference>
<feature type="transmembrane region" description="Helical" evidence="18">
    <location>
        <begin position="642"/>
        <end position="664"/>
    </location>
</feature>
<dbReference type="SUPFAM" id="SSF103473">
    <property type="entry name" value="MFS general substrate transporter"/>
    <property type="match status" value="2"/>
</dbReference>
<feature type="transmembrane region" description="Helical" evidence="18">
    <location>
        <begin position="347"/>
        <end position="367"/>
    </location>
</feature>
<keyword evidence="6 18" id="KW-1133">Transmembrane helix</keyword>
<dbReference type="GO" id="GO:0015232">
    <property type="term" value="F:heme transmembrane transporter activity"/>
    <property type="evidence" value="ECO:0007669"/>
    <property type="project" value="UniProtKB-ARBA"/>
</dbReference>
<feature type="transmembrane region" description="Helical" evidence="18">
    <location>
        <begin position="293"/>
        <end position="314"/>
    </location>
</feature>
<feature type="transmembrane region" description="Helical" evidence="18">
    <location>
        <begin position="165"/>
        <end position="186"/>
    </location>
</feature>
<dbReference type="CDD" id="cd17398">
    <property type="entry name" value="MFS_FLVCR_like"/>
    <property type="match status" value="2"/>
</dbReference>
<evidence type="ECO:0000256" key="16">
    <source>
        <dbReference type="ARBA" id="ARBA00068050"/>
    </source>
</evidence>
<keyword evidence="4" id="KW-0597">Phosphoprotein</keyword>
<accession>A0AAJ6VZY8</accession>
<evidence type="ECO:0000256" key="2">
    <source>
        <dbReference type="ARBA" id="ARBA00022448"/>
    </source>
</evidence>
<evidence type="ECO:0000256" key="17">
    <source>
        <dbReference type="ARBA" id="ARBA00080886"/>
    </source>
</evidence>
<gene>
    <name evidence="21" type="primary">LOC100901275</name>
</gene>
<feature type="transmembrane region" description="Helical" evidence="18">
    <location>
        <begin position="77"/>
        <end position="95"/>
    </location>
</feature>
<feature type="transmembrane region" description="Helical" evidence="18">
    <location>
        <begin position="413"/>
        <end position="433"/>
    </location>
</feature>
<evidence type="ECO:0000256" key="10">
    <source>
        <dbReference type="ARBA" id="ARBA00023180"/>
    </source>
</evidence>
<dbReference type="InterPro" id="IPR020846">
    <property type="entry name" value="MFS_dom"/>
</dbReference>
<feature type="transmembrane region" description="Helical" evidence="18">
    <location>
        <begin position="806"/>
        <end position="828"/>
    </location>
</feature>
<dbReference type="GO" id="GO:0097037">
    <property type="term" value="P:heme export"/>
    <property type="evidence" value="ECO:0007669"/>
    <property type="project" value="TreeGrafter"/>
</dbReference>
<dbReference type="GeneID" id="100901275"/>
<evidence type="ECO:0000256" key="4">
    <source>
        <dbReference type="ARBA" id="ARBA00022553"/>
    </source>
</evidence>
<dbReference type="InterPro" id="IPR011701">
    <property type="entry name" value="MFS"/>
</dbReference>
<dbReference type="InterPro" id="IPR036259">
    <property type="entry name" value="MFS_trans_sf"/>
</dbReference>
<dbReference type="KEGG" id="goe:100901275"/>
<comment type="similarity">
    <text evidence="14">Belongs to the major facilitator superfamily. Feline leukemia virus subgroup C receptor (TC 2.A.1.28.1) family.</text>
</comment>
<keyword evidence="7" id="KW-0265">Erythrocyte maturation</keyword>
<comment type="function">
    <text evidence="15">Uniporter that mediates the transport of extracellular choline and ethanolamine into cells, thereby playing a key role in phospholipid biosynthesis. Choline and ethanolamine are the precursors of phosphatidylcholine and phosphatidylethanolamine, respectively, the two most abundant phospholipids. Transport is not coupled with proton transport and is exclusively driven by the choline (or ethanolamine) gradient across the plasma membrane. Also acts as a heme b transporter that mediates heme efflux from the cytoplasm to the extracellular compartment.</text>
</comment>
<evidence type="ECO:0000259" key="19">
    <source>
        <dbReference type="PROSITE" id="PS50850"/>
    </source>
</evidence>
<dbReference type="Gene3D" id="1.20.1250.20">
    <property type="entry name" value="MFS general substrate transporter like domains"/>
    <property type="match status" value="3"/>
</dbReference>
<dbReference type="PANTHER" id="PTHR10924:SF4">
    <property type="entry name" value="GH15861P"/>
    <property type="match status" value="1"/>
</dbReference>
<feature type="transmembrane region" description="Helical" evidence="18">
    <location>
        <begin position="717"/>
        <end position="737"/>
    </location>
</feature>
<dbReference type="GO" id="GO:0006783">
    <property type="term" value="P:heme biosynthetic process"/>
    <property type="evidence" value="ECO:0007669"/>
    <property type="project" value="UniProtKB-ARBA"/>
</dbReference>
<feature type="transmembrane region" description="Helical" evidence="18">
    <location>
        <begin position="676"/>
        <end position="697"/>
    </location>
</feature>
<feature type="transmembrane region" description="Helical" evidence="18">
    <location>
        <begin position="102"/>
        <end position="121"/>
    </location>
</feature>
<dbReference type="GO" id="GO:0043249">
    <property type="term" value="P:erythrocyte maturation"/>
    <property type="evidence" value="ECO:0007669"/>
    <property type="project" value="UniProtKB-KW"/>
</dbReference>
<comment type="subcellular location">
    <subcellularLocation>
        <location evidence="1">Cell membrane</location>
        <topology evidence="1">Multi-pass membrane protein</topology>
    </subcellularLocation>
</comment>
<feature type="transmembrane region" description="Helical" evidence="18">
    <location>
        <begin position="861"/>
        <end position="881"/>
    </location>
</feature>
<evidence type="ECO:0000256" key="11">
    <source>
        <dbReference type="ARBA" id="ARBA00035075"/>
    </source>
</evidence>
<feature type="transmembrane region" description="Helical" evidence="18">
    <location>
        <begin position="254"/>
        <end position="273"/>
    </location>
</feature>
<feature type="transmembrane region" description="Helical" evidence="18">
    <location>
        <begin position="127"/>
        <end position="145"/>
    </location>
</feature>
<keyword evidence="20" id="KW-1185">Reference proteome</keyword>
<feature type="transmembrane region" description="Helical" evidence="18">
    <location>
        <begin position="927"/>
        <end position="947"/>
    </location>
</feature>
<evidence type="ECO:0000256" key="15">
    <source>
        <dbReference type="ARBA" id="ARBA00060240"/>
    </source>
</evidence>
<keyword evidence="9" id="KW-0675">Receptor</keyword>
<feature type="transmembrane region" description="Helical" evidence="18">
    <location>
        <begin position="323"/>
        <end position="341"/>
    </location>
</feature>
<evidence type="ECO:0000256" key="13">
    <source>
        <dbReference type="ARBA" id="ARBA00045087"/>
    </source>
</evidence>
<dbReference type="AlphaFoldDB" id="A0AAJ6VZY8"/>
<evidence type="ECO:0000256" key="8">
    <source>
        <dbReference type="ARBA" id="ARBA00023136"/>
    </source>
</evidence>
<keyword evidence="8 18" id="KW-0472">Membrane</keyword>
<comment type="catalytic activity">
    <reaction evidence="12">
        <text>choline(out) = choline(in)</text>
        <dbReference type="Rhea" id="RHEA:32751"/>
        <dbReference type="ChEBI" id="CHEBI:15354"/>
    </reaction>
</comment>
<feature type="transmembrane region" description="Helical" evidence="18">
    <location>
        <begin position="588"/>
        <end position="610"/>
    </location>
</feature>
<dbReference type="PANTHER" id="PTHR10924">
    <property type="entry name" value="MAJOR FACILITATOR SUPERFAMILY PROTEIN-RELATED"/>
    <property type="match status" value="1"/>
</dbReference>
<dbReference type="InterPro" id="IPR049680">
    <property type="entry name" value="FLVCR1-2_SLC49-like"/>
</dbReference>
<dbReference type="PROSITE" id="PS50850">
    <property type="entry name" value="MFS"/>
    <property type="match status" value="2"/>
</dbReference>
<feature type="transmembrane region" description="Helical" evidence="18">
    <location>
        <begin position="770"/>
        <end position="791"/>
    </location>
</feature>
<dbReference type="Proteomes" id="UP000694867">
    <property type="component" value="Unplaced"/>
</dbReference>
<evidence type="ECO:0000313" key="21">
    <source>
        <dbReference type="RefSeq" id="XP_003747079.2"/>
    </source>
</evidence>
<feature type="transmembrane region" description="Helical" evidence="18">
    <location>
        <begin position="550"/>
        <end position="568"/>
    </location>
</feature>
<proteinExistence type="inferred from homology"/>
<keyword evidence="3" id="KW-1003">Cell membrane</keyword>
<organism evidence="20 21">
    <name type="scientific">Galendromus occidentalis</name>
    <name type="common">western predatory mite</name>
    <dbReference type="NCBI Taxonomy" id="34638"/>
    <lineage>
        <taxon>Eukaryota</taxon>
        <taxon>Metazoa</taxon>
        <taxon>Ecdysozoa</taxon>
        <taxon>Arthropoda</taxon>
        <taxon>Chelicerata</taxon>
        <taxon>Arachnida</taxon>
        <taxon>Acari</taxon>
        <taxon>Parasitiformes</taxon>
        <taxon>Mesostigmata</taxon>
        <taxon>Gamasina</taxon>
        <taxon>Phytoseioidea</taxon>
        <taxon>Phytoseiidae</taxon>
        <taxon>Typhlodrominae</taxon>
        <taxon>Galendromus</taxon>
    </lineage>
</organism>
<feature type="domain" description="Major facilitator superfamily (MFS) profile" evidence="19">
    <location>
        <begin position="552"/>
        <end position="952"/>
    </location>
</feature>
<dbReference type="FunFam" id="1.20.1250.20:FF:000184">
    <property type="entry name" value="Feline leukemia virus subgroup C receptor-related protein 1"/>
    <property type="match status" value="2"/>
</dbReference>
<protein>
    <recommendedName>
        <fullName evidence="16">Choline/ethanolamine transporter FLVCR1</fullName>
    </recommendedName>
    <alternativeName>
        <fullName evidence="17">Heme transporter FLVCR1</fullName>
    </alternativeName>
</protein>
<evidence type="ECO:0000256" key="7">
    <source>
        <dbReference type="ARBA" id="ARBA00023057"/>
    </source>
</evidence>
<feature type="transmembrane region" description="Helical" evidence="18">
    <location>
        <begin position="617"/>
        <end position="636"/>
    </location>
</feature>
<dbReference type="RefSeq" id="XP_003747079.2">
    <property type="nucleotide sequence ID" value="XM_003747031.2"/>
</dbReference>
<evidence type="ECO:0000256" key="5">
    <source>
        <dbReference type="ARBA" id="ARBA00022692"/>
    </source>
</evidence>
<name>A0AAJ6VZY8_9ACAR</name>
<dbReference type="GO" id="GO:0031966">
    <property type="term" value="C:mitochondrial membrane"/>
    <property type="evidence" value="ECO:0007669"/>
    <property type="project" value="UniProtKB-ARBA"/>
</dbReference>
<keyword evidence="2" id="KW-0813">Transport</keyword>
<dbReference type="GO" id="GO:0005886">
    <property type="term" value="C:plasma membrane"/>
    <property type="evidence" value="ECO:0007669"/>
    <property type="project" value="UniProtKB-SubCell"/>
</dbReference>
<feature type="transmembrane region" description="Helical" evidence="18">
    <location>
        <begin position="198"/>
        <end position="222"/>
    </location>
</feature>
<feature type="transmembrane region" description="Helical" evidence="18">
    <location>
        <begin position="837"/>
        <end position="855"/>
    </location>
</feature>
<evidence type="ECO:0000256" key="14">
    <source>
        <dbReference type="ARBA" id="ARBA00046338"/>
    </source>
</evidence>
<feature type="transmembrane region" description="Helical" evidence="18">
    <location>
        <begin position="34"/>
        <end position="57"/>
    </location>
</feature>
<evidence type="ECO:0000313" key="20">
    <source>
        <dbReference type="Proteomes" id="UP000694867"/>
    </source>
</evidence>
<evidence type="ECO:0000256" key="3">
    <source>
        <dbReference type="ARBA" id="ARBA00022475"/>
    </source>
</evidence>
<feature type="domain" description="Major facilitator superfamily (MFS) profile" evidence="19">
    <location>
        <begin position="36"/>
        <end position="438"/>
    </location>
</feature>
<feature type="transmembrane region" description="Helical" evidence="18">
    <location>
        <begin position="901"/>
        <end position="921"/>
    </location>
</feature>
<comment type="catalytic activity">
    <reaction evidence="13">
        <text>ethanolamine(in) = ethanolamine(out)</text>
        <dbReference type="Rhea" id="RHEA:32747"/>
        <dbReference type="ChEBI" id="CHEBI:57603"/>
    </reaction>
</comment>
<evidence type="ECO:0000256" key="12">
    <source>
        <dbReference type="ARBA" id="ARBA00036811"/>
    </source>
</evidence>